<protein>
    <submittedName>
        <fullName evidence="2">Uncharacterized protein</fullName>
    </submittedName>
</protein>
<evidence type="ECO:0000313" key="2">
    <source>
        <dbReference type="EMBL" id="KAK1138088.1"/>
    </source>
</evidence>
<comment type="caution">
    <text evidence="2">The sequence shown here is derived from an EMBL/GenBank/DDBJ whole genome shotgun (WGS) entry which is preliminary data.</text>
</comment>
<reference evidence="2" key="1">
    <citation type="submission" date="2021-10" db="EMBL/GenBank/DDBJ databases">
        <title>Melipona bicolor Genome sequencing and assembly.</title>
        <authorList>
            <person name="Araujo N.S."/>
            <person name="Arias M.C."/>
        </authorList>
    </citation>
    <scope>NUCLEOTIDE SEQUENCE</scope>
    <source>
        <strain evidence="2">USP_2M_L1-L4_2017</strain>
        <tissue evidence="2">Whole body</tissue>
    </source>
</reference>
<proteinExistence type="predicted"/>
<feature type="compositionally biased region" description="Basic and acidic residues" evidence="1">
    <location>
        <begin position="1"/>
        <end position="16"/>
    </location>
</feature>
<sequence length="116" mass="12461">MTRKGTGVEKSEEAARAKLAKGKKVQCQPAHLASVVEYPPTWREPGISFLSGIGGGTGGKRAAFNPLPADISRYIIPEKPAETNYFPMSTEPGMSPSDLRNAELHHVTFLAAIRVA</sequence>
<dbReference type="AlphaFoldDB" id="A0AA40GHU8"/>
<evidence type="ECO:0000313" key="3">
    <source>
        <dbReference type="Proteomes" id="UP001177670"/>
    </source>
</evidence>
<name>A0AA40GHU8_9HYME</name>
<keyword evidence="3" id="KW-1185">Reference proteome</keyword>
<accession>A0AA40GHU8</accession>
<evidence type="ECO:0000256" key="1">
    <source>
        <dbReference type="SAM" id="MobiDB-lite"/>
    </source>
</evidence>
<dbReference type="EMBL" id="JAHYIQ010000001">
    <property type="protein sequence ID" value="KAK1138088.1"/>
    <property type="molecule type" value="Genomic_DNA"/>
</dbReference>
<feature type="region of interest" description="Disordered" evidence="1">
    <location>
        <begin position="1"/>
        <end position="21"/>
    </location>
</feature>
<gene>
    <name evidence="2" type="ORF">K0M31_002575</name>
</gene>
<organism evidence="2 3">
    <name type="scientific">Melipona bicolor</name>
    <dbReference type="NCBI Taxonomy" id="60889"/>
    <lineage>
        <taxon>Eukaryota</taxon>
        <taxon>Metazoa</taxon>
        <taxon>Ecdysozoa</taxon>
        <taxon>Arthropoda</taxon>
        <taxon>Hexapoda</taxon>
        <taxon>Insecta</taxon>
        <taxon>Pterygota</taxon>
        <taxon>Neoptera</taxon>
        <taxon>Endopterygota</taxon>
        <taxon>Hymenoptera</taxon>
        <taxon>Apocrita</taxon>
        <taxon>Aculeata</taxon>
        <taxon>Apoidea</taxon>
        <taxon>Anthophila</taxon>
        <taxon>Apidae</taxon>
        <taxon>Melipona</taxon>
    </lineage>
</organism>
<dbReference type="Proteomes" id="UP001177670">
    <property type="component" value="Unassembled WGS sequence"/>
</dbReference>